<sequence>MTSAIFFLSIIHTNNLFVL</sequence>
<reference evidence="1" key="1">
    <citation type="submission" date="2014-09" db="EMBL/GenBank/DDBJ databases">
        <authorList>
            <person name="Magalhaes I.L.F."/>
            <person name="Oliveira U."/>
            <person name="Santos F.R."/>
            <person name="Vidigal T.H.D.A."/>
            <person name="Brescovit A.D."/>
            <person name="Santos A.J."/>
        </authorList>
    </citation>
    <scope>NUCLEOTIDE SEQUENCE</scope>
    <source>
        <tissue evidence="1">Shoot tissue taken approximately 20 cm above the soil surface</tissue>
    </source>
</reference>
<reference evidence="1" key="2">
    <citation type="journal article" date="2015" name="Data Brief">
        <title>Shoot transcriptome of the giant reed, Arundo donax.</title>
        <authorList>
            <person name="Barrero R.A."/>
            <person name="Guerrero F.D."/>
            <person name="Moolhuijzen P."/>
            <person name="Goolsby J.A."/>
            <person name="Tidwell J."/>
            <person name="Bellgard S.E."/>
            <person name="Bellgard M.I."/>
        </authorList>
    </citation>
    <scope>NUCLEOTIDE SEQUENCE</scope>
    <source>
        <tissue evidence="1">Shoot tissue taken approximately 20 cm above the soil surface</tissue>
    </source>
</reference>
<organism evidence="1">
    <name type="scientific">Arundo donax</name>
    <name type="common">Giant reed</name>
    <name type="synonym">Donax arundinaceus</name>
    <dbReference type="NCBI Taxonomy" id="35708"/>
    <lineage>
        <taxon>Eukaryota</taxon>
        <taxon>Viridiplantae</taxon>
        <taxon>Streptophyta</taxon>
        <taxon>Embryophyta</taxon>
        <taxon>Tracheophyta</taxon>
        <taxon>Spermatophyta</taxon>
        <taxon>Magnoliopsida</taxon>
        <taxon>Liliopsida</taxon>
        <taxon>Poales</taxon>
        <taxon>Poaceae</taxon>
        <taxon>PACMAD clade</taxon>
        <taxon>Arundinoideae</taxon>
        <taxon>Arundineae</taxon>
        <taxon>Arundo</taxon>
    </lineage>
</organism>
<protein>
    <submittedName>
        <fullName evidence="1">Uncharacterized protein</fullName>
    </submittedName>
</protein>
<dbReference type="EMBL" id="GBRH01281966">
    <property type="protein sequence ID" value="JAD15929.1"/>
    <property type="molecule type" value="Transcribed_RNA"/>
</dbReference>
<evidence type="ECO:0000313" key="1">
    <source>
        <dbReference type="EMBL" id="JAD15929.1"/>
    </source>
</evidence>
<dbReference type="AlphaFoldDB" id="A0A0A8XQ07"/>
<proteinExistence type="predicted"/>
<name>A0A0A8XQ07_ARUDO</name>
<accession>A0A0A8XQ07</accession>